<dbReference type="SUPFAM" id="SSF55729">
    <property type="entry name" value="Acyl-CoA N-acyltransferases (Nat)"/>
    <property type="match status" value="1"/>
</dbReference>
<dbReference type="InterPro" id="IPR000182">
    <property type="entry name" value="GNAT_dom"/>
</dbReference>
<protein>
    <submittedName>
        <fullName evidence="4">GNAT family N-acetyltransferase</fullName>
    </submittedName>
</protein>
<dbReference type="PROSITE" id="PS51186">
    <property type="entry name" value="GNAT"/>
    <property type="match status" value="1"/>
</dbReference>
<accession>A0A3A1U4N5</accession>
<evidence type="ECO:0000256" key="1">
    <source>
        <dbReference type="ARBA" id="ARBA00022679"/>
    </source>
</evidence>
<evidence type="ECO:0000259" key="3">
    <source>
        <dbReference type="PROSITE" id="PS51186"/>
    </source>
</evidence>
<proteinExistence type="predicted"/>
<dbReference type="PANTHER" id="PTHR43877:SF1">
    <property type="entry name" value="ACETYLTRANSFERASE"/>
    <property type="match status" value="1"/>
</dbReference>
<dbReference type="OrthoDB" id="5243635at2"/>
<feature type="domain" description="N-acetyltransferase" evidence="3">
    <location>
        <begin position="3"/>
        <end position="168"/>
    </location>
</feature>
<dbReference type="PANTHER" id="PTHR43877">
    <property type="entry name" value="AMINOALKYLPHOSPHONATE N-ACETYLTRANSFERASE-RELATED-RELATED"/>
    <property type="match status" value="1"/>
</dbReference>
<dbReference type="RefSeq" id="WP_119482244.1">
    <property type="nucleotide sequence ID" value="NZ_QXTG01000002.1"/>
</dbReference>
<organism evidence="4 5">
    <name type="scientific">Amnibacterium setariae</name>
    <dbReference type="NCBI Taxonomy" id="2306585"/>
    <lineage>
        <taxon>Bacteria</taxon>
        <taxon>Bacillati</taxon>
        <taxon>Actinomycetota</taxon>
        <taxon>Actinomycetes</taxon>
        <taxon>Micrococcales</taxon>
        <taxon>Microbacteriaceae</taxon>
        <taxon>Amnibacterium</taxon>
    </lineage>
</organism>
<sequence>MTTVIREATADDGEALGRMHWASWREAYAPLLPDGFFTPEGEERRVQQWRRIVAEPASADVVLRIAERDGAVVGFATAGPARPNDTAGATVRDRELWSIYVLASEYGTGLADRLLAAVLPDDVPAEVWVFEANPRARAFYGKHGFAPDGARHVFGPELGGQPEIRLVR</sequence>
<keyword evidence="1 4" id="KW-0808">Transferase</keyword>
<dbReference type="Proteomes" id="UP000265742">
    <property type="component" value="Unassembled WGS sequence"/>
</dbReference>
<dbReference type="Pfam" id="PF00583">
    <property type="entry name" value="Acetyltransf_1"/>
    <property type="match status" value="1"/>
</dbReference>
<gene>
    <name evidence="4" type="ORF">D1781_10465</name>
</gene>
<dbReference type="InterPro" id="IPR016181">
    <property type="entry name" value="Acyl_CoA_acyltransferase"/>
</dbReference>
<evidence type="ECO:0000313" key="5">
    <source>
        <dbReference type="Proteomes" id="UP000265742"/>
    </source>
</evidence>
<keyword evidence="2" id="KW-0012">Acyltransferase</keyword>
<comment type="caution">
    <text evidence="4">The sequence shown here is derived from an EMBL/GenBank/DDBJ whole genome shotgun (WGS) entry which is preliminary data.</text>
</comment>
<dbReference type="InterPro" id="IPR050832">
    <property type="entry name" value="Bact_Acetyltransf"/>
</dbReference>
<keyword evidence="5" id="KW-1185">Reference proteome</keyword>
<evidence type="ECO:0000313" key="4">
    <source>
        <dbReference type="EMBL" id="RIX27934.1"/>
    </source>
</evidence>
<dbReference type="Gene3D" id="3.40.630.30">
    <property type="match status" value="1"/>
</dbReference>
<dbReference type="EMBL" id="QXTG01000002">
    <property type="protein sequence ID" value="RIX27934.1"/>
    <property type="molecule type" value="Genomic_DNA"/>
</dbReference>
<reference evidence="5" key="1">
    <citation type="submission" date="2018-09" db="EMBL/GenBank/DDBJ databases">
        <authorList>
            <person name="Kim I."/>
        </authorList>
    </citation>
    <scope>NUCLEOTIDE SEQUENCE [LARGE SCALE GENOMIC DNA]</scope>
    <source>
        <strain evidence="5">DD4a</strain>
    </source>
</reference>
<dbReference type="GO" id="GO:0016747">
    <property type="term" value="F:acyltransferase activity, transferring groups other than amino-acyl groups"/>
    <property type="evidence" value="ECO:0007669"/>
    <property type="project" value="InterPro"/>
</dbReference>
<dbReference type="CDD" id="cd04301">
    <property type="entry name" value="NAT_SF"/>
    <property type="match status" value="1"/>
</dbReference>
<dbReference type="AlphaFoldDB" id="A0A3A1U4N5"/>
<evidence type="ECO:0000256" key="2">
    <source>
        <dbReference type="ARBA" id="ARBA00023315"/>
    </source>
</evidence>
<name>A0A3A1U4N5_9MICO</name>